<keyword evidence="7" id="KW-0969">Cilium</keyword>
<dbReference type="Pfam" id="PF00669">
    <property type="entry name" value="Flagellin_N"/>
    <property type="match status" value="1"/>
</dbReference>
<protein>
    <recommendedName>
        <fullName evidence="2 4">Flagellin</fullName>
    </recommendedName>
</protein>
<keyword evidence="7" id="KW-0282">Flagellum</keyword>
<dbReference type="InterPro" id="IPR042187">
    <property type="entry name" value="Flagellin_C_sub2"/>
</dbReference>
<keyword evidence="8" id="KW-1185">Reference proteome</keyword>
<evidence type="ECO:0000256" key="1">
    <source>
        <dbReference type="ARBA" id="ARBA00005709"/>
    </source>
</evidence>
<feature type="domain" description="Flagellin N-terminal" evidence="5">
    <location>
        <begin position="16"/>
        <end position="141"/>
    </location>
</feature>
<sequence>MRIGAWYGQGMMIWGNMNRQWNAASKALERLSTGYRINRAGDDPAGLAISEKMRGQISGLNMASKNIQDGISMVQTAEGALNETHAMLQRMRELSVQAANDTLTDDDRARIDVEFQELKKEVTRISTDTEFNTRKLLNGDNATTPLKIQAGASAGQTIDLTMNDMSADAIGITDASIATRDEADASISTLDAAIKSVSMERSRLGAYQNRMEHAYNVNVNTAENVTAAESRIRDADIAKEMMNFTKANILQQAAQYAMAMHMQTAQGMLQLLKMNG</sequence>
<organism evidence="7 8">
    <name type="scientific">Kurthia populi</name>
    <dbReference type="NCBI Taxonomy" id="1562132"/>
    <lineage>
        <taxon>Bacteria</taxon>
        <taxon>Bacillati</taxon>
        <taxon>Bacillota</taxon>
        <taxon>Bacilli</taxon>
        <taxon>Bacillales</taxon>
        <taxon>Caryophanaceae</taxon>
        <taxon>Kurthia</taxon>
    </lineage>
</organism>
<dbReference type="RefSeq" id="WP_380146984.1">
    <property type="nucleotide sequence ID" value="NZ_JBHUOR010000023.1"/>
</dbReference>
<keyword evidence="3 4" id="KW-0975">Bacterial flagellum</keyword>
<comment type="subcellular location">
    <subcellularLocation>
        <location evidence="4">Secreted</location>
    </subcellularLocation>
    <subcellularLocation>
        <location evidence="4">Bacterial flagellum</location>
    </subcellularLocation>
</comment>
<evidence type="ECO:0000256" key="4">
    <source>
        <dbReference type="RuleBase" id="RU362073"/>
    </source>
</evidence>
<name>A0ABW5XXJ3_9BACL</name>
<evidence type="ECO:0000313" key="8">
    <source>
        <dbReference type="Proteomes" id="UP001597568"/>
    </source>
</evidence>
<dbReference type="InterPro" id="IPR046358">
    <property type="entry name" value="Flagellin_C"/>
</dbReference>
<reference evidence="8" key="1">
    <citation type="journal article" date="2019" name="Int. J. Syst. Evol. Microbiol.">
        <title>The Global Catalogue of Microorganisms (GCM) 10K type strain sequencing project: providing services to taxonomists for standard genome sequencing and annotation.</title>
        <authorList>
            <consortium name="The Broad Institute Genomics Platform"/>
            <consortium name="The Broad Institute Genome Sequencing Center for Infectious Disease"/>
            <person name="Wu L."/>
            <person name="Ma J."/>
        </authorList>
    </citation>
    <scope>NUCLEOTIDE SEQUENCE [LARGE SCALE GENOMIC DNA]</scope>
    <source>
        <strain evidence="8">KCTC 33522</strain>
    </source>
</reference>
<dbReference type="PRINTS" id="PR00207">
    <property type="entry name" value="FLAGELLIN"/>
</dbReference>
<proteinExistence type="inferred from homology"/>
<dbReference type="SUPFAM" id="SSF64518">
    <property type="entry name" value="Phase 1 flagellin"/>
    <property type="match status" value="1"/>
</dbReference>
<comment type="function">
    <text evidence="4">Flagellin is the subunit protein which polymerizes to form the filaments of bacterial flagella.</text>
</comment>
<gene>
    <name evidence="7" type="ORF">ACFSY7_04400</name>
</gene>
<evidence type="ECO:0000259" key="6">
    <source>
        <dbReference type="Pfam" id="PF00700"/>
    </source>
</evidence>
<dbReference type="InterPro" id="IPR001029">
    <property type="entry name" value="Flagellin_N"/>
</dbReference>
<dbReference type="PANTHER" id="PTHR42792">
    <property type="entry name" value="FLAGELLIN"/>
    <property type="match status" value="1"/>
</dbReference>
<accession>A0ABW5XXJ3</accession>
<keyword evidence="7" id="KW-0966">Cell projection</keyword>
<dbReference type="Gene3D" id="6.10.10.10">
    <property type="entry name" value="Flagellar export chaperone, C-terminal domain"/>
    <property type="match status" value="1"/>
</dbReference>
<dbReference type="Pfam" id="PF00700">
    <property type="entry name" value="Flagellin_C"/>
    <property type="match status" value="1"/>
</dbReference>
<dbReference type="Proteomes" id="UP001597568">
    <property type="component" value="Unassembled WGS sequence"/>
</dbReference>
<comment type="similarity">
    <text evidence="1 4">Belongs to the bacterial flagellin family.</text>
</comment>
<evidence type="ECO:0000256" key="3">
    <source>
        <dbReference type="ARBA" id="ARBA00023143"/>
    </source>
</evidence>
<evidence type="ECO:0000259" key="5">
    <source>
        <dbReference type="Pfam" id="PF00669"/>
    </source>
</evidence>
<evidence type="ECO:0000313" key="7">
    <source>
        <dbReference type="EMBL" id="MFD2867747.1"/>
    </source>
</evidence>
<keyword evidence="4" id="KW-0964">Secreted</keyword>
<dbReference type="InterPro" id="IPR001492">
    <property type="entry name" value="Flagellin"/>
</dbReference>
<comment type="caution">
    <text evidence="7">The sequence shown here is derived from an EMBL/GenBank/DDBJ whole genome shotgun (WGS) entry which is preliminary data.</text>
</comment>
<dbReference type="Gene3D" id="1.20.1330.10">
    <property type="entry name" value="f41 fragment of flagellin, N-terminal domain"/>
    <property type="match status" value="1"/>
</dbReference>
<dbReference type="EMBL" id="JBHUOR010000023">
    <property type="protein sequence ID" value="MFD2867747.1"/>
    <property type="molecule type" value="Genomic_DNA"/>
</dbReference>
<dbReference type="PANTHER" id="PTHR42792:SF2">
    <property type="entry name" value="FLAGELLIN"/>
    <property type="match status" value="1"/>
</dbReference>
<evidence type="ECO:0000256" key="2">
    <source>
        <dbReference type="ARBA" id="ARBA00020110"/>
    </source>
</evidence>
<feature type="domain" description="Flagellin C-terminal" evidence="6">
    <location>
        <begin position="188"/>
        <end position="272"/>
    </location>
</feature>